<dbReference type="STRING" id="461836.A0A0L0DAL1"/>
<dbReference type="SUPFAM" id="SSF48350">
    <property type="entry name" value="GTPase activation domain, GAP"/>
    <property type="match status" value="1"/>
</dbReference>
<dbReference type="Gene3D" id="1.10.506.10">
    <property type="entry name" value="GTPase Activation - p120gap, domain 1"/>
    <property type="match status" value="3"/>
</dbReference>
<feature type="domain" description="Ras-GAP" evidence="3">
    <location>
        <begin position="297"/>
        <end position="482"/>
    </location>
</feature>
<dbReference type="Proteomes" id="UP000054408">
    <property type="component" value="Unassembled WGS sequence"/>
</dbReference>
<reference evidence="4 5" key="1">
    <citation type="submission" date="2010-05" db="EMBL/GenBank/DDBJ databases">
        <title>The Genome Sequence of Thecamonas trahens ATCC 50062.</title>
        <authorList>
            <consortium name="The Broad Institute Genome Sequencing Platform"/>
            <person name="Russ C."/>
            <person name="Cuomo C."/>
            <person name="Shea T."/>
            <person name="Young S.K."/>
            <person name="Zeng Q."/>
            <person name="Koehrsen M."/>
            <person name="Haas B."/>
            <person name="Borodovsky M."/>
            <person name="Guigo R."/>
            <person name="Alvarado L."/>
            <person name="Berlin A."/>
            <person name="Bochicchio J."/>
            <person name="Borenstein D."/>
            <person name="Chapman S."/>
            <person name="Chen Z."/>
            <person name="Freedman E."/>
            <person name="Gellesch M."/>
            <person name="Goldberg J."/>
            <person name="Griggs A."/>
            <person name="Gujja S."/>
            <person name="Heilman E."/>
            <person name="Heiman D."/>
            <person name="Hepburn T."/>
            <person name="Howarth C."/>
            <person name="Jen D."/>
            <person name="Larson L."/>
            <person name="Mehta T."/>
            <person name="Park D."/>
            <person name="Pearson M."/>
            <person name="Roberts A."/>
            <person name="Saif S."/>
            <person name="Shenoy N."/>
            <person name="Sisk P."/>
            <person name="Stolte C."/>
            <person name="Sykes S."/>
            <person name="Thomson T."/>
            <person name="Walk T."/>
            <person name="White J."/>
            <person name="Yandava C."/>
            <person name="Burger G."/>
            <person name="Gray M.W."/>
            <person name="Holland P.W.H."/>
            <person name="King N."/>
            <person name="Lang F.B.F."/>
            <person name="Roger A.J."/>
            <person name="Ruiz-Trillo I."/>
            <person name="Lander E."/>
            <person name="Nusbaum C."/>
        </authorList>
    </citation>
    <scope>NUCLEOTIDE SEQUENCE [LARGE SCALE GENOMIC DNA]</scope>
    <source>
        <strain evidence="4 5">ATCC 50062</strain>
    </source>
</reference>
<feature type="compositionally biased region" description="Low complexity" evidence="1">
    <location>
        <begin position="551"/>
        <end position="568"/>
    </location>
</feature>
<name>A0A0L0DAL1_THETB</name>
<organism evidence="4 5">
    <name type="scientific">Thecamonas trahens ATCC 50062</name>
    <dbReference type="NCBI Taxonomy" id="461836"/>
    <lineage>
        <taxon>Eukaryota</taxon>
        <taxon>Apusozoa</taxon>
        <taxon>Apusomonadida</taxon>
        <taxon>Apusomonadidae</taxon>
        <taxon>Thecamonas</taxon>
    </lineage>
</organism>
<protein>
    <recommendedName>
        <fullName evidence="3">Ras-GAP domain-containing protein</fullName>
    </recommendedName>
</protein>
<dbReference type="AlphaFoldDB" id="A0A0L0DAL1"/>
<feature type="region of interest" description="Disordered" evidence="1">
    <location>
        <begin position="551"/>
        <end position="588"/>
    </location>
</feature>
<evidence type="ECO:0000256" key="2">
    <source>
        <dbReference type="SAM" id="Phobius"/>
    </source>
</evidence>
<evidence type="ECO:0000259" key="3">
    <source>
        <dbReference type="PROSITE" id="PS50018"/>
    </source>
</evidence>
<keyword evidence="2" id="KW-0472">Membrane</keyword>
<evidence type="ECO:0000256" key="1">
    <source>
        <dbReference type="SAM" id="MobiDB-lite"/>
    </source>
</evidence>
<dbReference type="InterPro" id="IPR001936">
    <property type="entry name" value="RasGAP_dom"/>
</dbReference>
<evidence type="ECO:0000313" key="5">
    <source>
        <dbReference type="Proteomes" id="UP000054408"/>
    </source>
</evidence>
<dbReference type="InterPro" id="IPR008936">
    <property type="entry name" value="Rho_GTPase_activation_prot"/>
</dbReference>
<keyword evidence="2" id="KW-1133">Transmembrane helix</keyword>
<dbReference type="CDD" id="cd04519">
    <property type="entry name" value="RasGAP"/>
    <property type="match status" value="1"/>
</dbReference>
<proteinExistence type="predicted"/>
<feature type="transmembrane region" description="Helical" evidence="2">
    <location>
        <begin position="164"/>
        <end position="190"/>
    </location>
</feature>
<feature type="transmembrane region" description="Helical" evidence="2">
    <location>
        <begin position="127"/>
        <end position="152"/>
    </location>
</feature>
<keyword evidence="2" id="KW-0812">Transmembrane</keyword>
<dbReference type="GeneID" id="25564712"/>
<sequence>MHPILRRGYLVLAVAGCLTYALLDRHAPAQVAFAASVAQTLYAALLPWAPSEALPVKAVLPLALCLPLAAVAGMAVASTAEAALVSEWTSHHVLYLVLLLVMSVAVLADVAASRSLLASRVYAVRSWAGLVVVGGYFAGAPLAVITGVWIYGGAVTSAMYGTHMAPGLVVIAMALTVLAVTGSFFLVLLLSHEDGCNEPGASPCAPLLAPGDDGRYGTSGAATRSACAAAGGLDMPAAEVAEGSVRITRLHTRVMDLLCEPESAFVRAVVDGIPRDARDEAIDTLIGLVDEMDSPGRPRTLRLVEGLTADEAVHVDVYSPWTLFRSNHNRVRVISVLAKRHAGDYVSAVLREPLSRVWGAAGVSFVLDPLKVPDEDQRAQNMAAIQVAVLEVLDSVFATPPPPFVVTLLRAVVRILRSKFPDAADEVALNAATSNCVILGSTLQTLVNRQMFAQKSAHMQVLNPFLAEQIPRLTAWFDSLLRDGSPPSTPRSAELGPMTLADTAVSFSSLERLVSIIHNHAGHILDHIPRPDACTIPPAALEATRALVASLATPPSPSSSSLDSSDGDAVISSSQGGRGSLQAGGSRE</sequence>
<feature type="transmembrane region" description="Helical" evidence="2">
    <location>
        <begin position="58"/>
        <end position="80"/>
    </location>
</feature>
<evidence type="ECO:0000313" key="4">
    <source>
        <dbReference type="EMBL" id="KNC49275.1"/>
    </source>
</evidence>
<feature type="transmembrane region" description="Helical" evidence="2">
    <location>
        <begin position="92"/>
        <end position="112"/>
    </location>
</feature>
<accession>A0A0L0DAL1</accession>
<dbReference type="PROSITE" id="PS50018">
    <property type="entry name" value="RAS_GTPASE_ACTIV_2"/>
    <property type="match status" value="1"/>
</dbReference>
<dbReference type="RefSeq" id="XP_013757989.1">
    <property type="nucleotide sequence ID" value="XM_013902535.1"/>
</dbReference>
<keyword evidence="5" id="KW-1185">Reference proteome</keyword>
<dbReference type="EMBL" id="GL349454">
    <property type="protein sequence ID" value="KNC49275.1"/>
    <property type="molecule type" value="Genomic_DNA"/>
</dbReference>
<gene>
    <name evidence="4" type="ORF">AMSG_05270</name>
</gene>